<feature type="compositionally biased region" description="Low complexity" evidence="1">
    <location>
        <begin position="111"/>
        <end position="123"/>
    </location>
</feature>
<gene>
    <name evidence="2" type="ORF">B296_00020059</name>
</gene>
<accession>A0A426XXT0</accession>
<evidence type="ECO:0000256" key="1">
    <source>
        <dbReference type="SAM" id="MobiDB-lite"/>
    </source>
</evidence>
<feature type="compositionally biased region" description="Pro residues" evidence="1">
    <location>
        <begin position="95"/>
        <end position="105"/>
    </location>
</feature>
<dbReference type="EMBL" id="AMZH03016550">
    <property type="protein sequence ID" value="RRT44296.1"/>
    <property type="molecule type" value="Genomic_DNA"/>
</dbReference>
<protein>
    <submittedName>
        <fullName evidence="2">Uncharacterized protein</fullName>
    </submittedName>
</protein>
<sequence>MSPERPLTDPGTERQTETDHARLAEEVAAAMPTPNRFWRMTTDPGFPSPASNPAPLMVTAEAFLGLTRQVQALAGMVHTIIPYLTQLVHSMAHQPTPPQTEPPTAPSRGIPPVAEAPSPRVAEVPPPRVAEEPPPRVPTRFEAGGPLVQSNRLTRQLGSGMLQVLHGLQQLVIHPPSPGSGLLQQMLGITQMAP</sequence>
<dbReference type="Proteomes" id="UP000287651">
    <property type="component" value="Unassembled WGS sequence"/>
</dbReference>
<name>A0A426XXT0_ENSVE</name>
<evidence type="ECO:0000313" key="3">
    <source>
        <dbReference type="Proteomes" id="UP000287651"/>
    </source>
</evidence>
<feature type="region of interest" description="Disordered" evidence="1">
    <location>
        <begin position="92"/>
        <end position="147"/>
    </location>
</feature>
<evidence type="ECO:0000313" key="2">
    <source>
        <dbReference type="EMBL" id="RRT44296.1"/>
    </source>
</evidence>
<comment type="caution">
    <text evidence="2">The sequence shown here is derived from an EMBL/GenBank/DDBJ whole genome shotgun (WGS) entry which is preliminary data.</text>
</comment>
<reference evidence="2 3" key="1">
    <citation type="journal article" date="2014" name="Agronomy (Basel)">
        <title>A Draft Genome Sequence for Ensete ventricosum, the Drought-Tolerant Tree Against Hunger.</title>
        <authorList>
            <person name="Harrison J."/>
            <person name="Moore K.A."/>
            <person name="Paszkiewicz K."/>
            <person name="Jones T."/>
            <person name="Grant M."/>
            <person name="Ambacheew D."/>
            <person name="Muzemil S."/>
            <person name="Studholme D.J."/>
        </authorList>
    </citation>
    <scope>NUCLEOTIDE SEQUENCE [LARGE SCALE GENOMIC DNA]</scope>
</reference>
<dbReference type="AlphaFoldDB" id="A0A426XXT0"/>
<organism evidence="2 3">
    <name type="scientific">Ensete ventricosum</name>
    <name type="common">Abyssinian banana</name>
    <name type="synonym">Musa ensete</name>
    <dbReference type="NCBI Taxonomy" id="4639"/>
    <lineage>
        <taxon>Eukaryota</taxon>
        <taxon>Viridiplantae</taxon>
        <taxon>Streptophyta</taxon>
        <taxon>Embryophyta</taxon>
        <taxon>Tracheophyta</taxon>
        <taxon>Spermatophyta</taxon>
        <taxon>Magnoliopsida</taxon>
        <taxon>Liliopsida</taxon>
        <taxon>Zingiberales</taxon>
        <taxon>Musaceae</taxon>
        <taxon>Ensete</taxon>
    </lineage>
</organism>
<proteinExistence type="predicted"/>